<organism evidence="2 3">
    <name type="scientific">Parasitella parasitica</name>
    <dbReference type="NCBI Taxonomy" id="35722"/>
    <lineage>
        <taxon>Eukaryota</taxon>
        <taxon>Fungi</taxon>
        <taxon>Fungi incertae sedis</taxon>
        <taxon>Mucoromycota</taxon>
        <taxon>Mucoromycotina</taxon>
        <taxon>Mucoromycetes</taxon>
        <taxon>Mucorales</taxon>
        <taxon>Mucorineae</taxon>
        <taxon>Mucoraceae</taxon>
        <taxon>Parasitella</taxon>
    </lineage>
</organism>
<dbReference type="OrthoDB" id="5598606at2759"/>
<dbReference type="Proteomes" id="UP000054107">
    <property type="component" value="Unassembled WGS sequence"/>
</dbReference>
<name>A0A0B7N2H1_9FUNG</name>
<dbReference type="STRING" id="35722.A0A0B7N2H1"/>
<feature type="region of interest" description="Disordered" evidence="1">
    <location>
        <begin position="103"/>
        <end position="124"/>
    </location>
</feature>
<reference evidence="2 3" key="1">
    <citation type="submission" date="2014-09" db="EMBL/GenBank/DDBJ databases">
        <authorList>
            <person name="Ellenberger Sabrina"/>
        </authorList>
    </citation>
    <scope>NUCLEOTIDE SEQUENCE [LARGE SCALE GENOMIC DNA]</scope>
    <source>
        <strain evidence="2 3">CBS 412.66</strain>
    </source>
</reference>
<protein>
    <recommendedName>
        <fullName evidence="4">ISXO2-like transposase domain-containing protein</fullName>
    </recommendedName>
</protein>
<feature type="compositionally biased region" description="Low complexity" evidence="1">
    <location>
        <begin position="104"/>
        <end position="115"/>
    </location>
</feature>
<dbReference type="EMBL" id="LN726587">
    <property type="protein sequence ID" value="CEP11592.1"/>
    <property type="molecule type" value="Genomic_DNA"/>
</dbReference>
<evidence type="ECO:0000313" key="2">
    <source>
        <dbReference type="EMBL" id="CEP11592.1"/>
    </source>
</evidence>
<evidence type="ECO:0008006" key="4">
    <source>
        <dbReference type="Google" id="ProtNLM"/>
    </source>
</evidence>
<sequence>MSQHFVINLNNNFEEISEGSTNGRRRQRGNEEVFSREIIVLDEETSPVLLASNATSTSDNFDVDFEFFNRDIEIGDAVSSPIMTQPIFSDQEFNIISDDDQLAPRRQQQQQQPQQIGEEEQHDADLDDQNGIETIADALPMTGASTYWSRILVVSLPSIHQVYSICADNDTTLAFLMQQNVFWGPGDVVCPGGTIMTYYADRYRWRCNGRIVDQVIRRTCCRSTSYALTYDSFFYKRKIASNDVMLILYFWAMRVPQMAISQLIGKQQKYTSAVINDWYKMIYHDLCQDDMRIGGEGVVVEIDETVNDSESFITPDGVHTNTIEGTWSAIKLITSPRLRTKKMMPWMLMEFIWRRKHHGNIWEGIMTRLREVTFVRNDDTDPSHTVFSVDADEEFLPVTRGQ</sequence>
<dbReference type="AlphaFoldDB" id="A0A0B7N2H1"/>
<keyword evidence="3" id="KW-1185">Reference proteome</keyword>
<dbReference type="PANTHER" id="PTHR47163:SF2">
    <property type="entry name" value="SI:DKEY-17M8.2"/>
    <property type="match status" value="1"/>
</dbReference>
<proteinExistence type="predicted"/>
<accession>A0A0B7N2H1</accession>
<evidence type="ECO:0000256" key="1">
    <source>
        <dbReference type="SAM" id="MobiDB-lite"/>
    </source>
</evidence>
<gene>
    <name evidence="2" type="primary">PARPA_05463.1 scaffold 18353</name>
</gene>
<dbReference type="PANTHER" id="PTHR47163">
    <property type="entry name" value="DDE_TNP_IS1595 DOMAIN-CONTAINING PROTEIN"/>
    <property type="match status" value="1"/>
</dbReference>
<evidence type="ECO:0000313" key="3">
    <source>
        <dbReference type="Proteomes" id="UP000054107"/>
    </source>
</evidence>
<dbReference type="InterPro" id="IPR053164">
    <property type="entry name" value="IS1016-like_transposase"/>
</dbReference>